<evidence type="ECO:0000256" key="3">
    <source>
        <dbReference type="ARBA" id="ARBA00022989"/>
    </source>
</evidence>
<dbReference type="GO" id="GO:0016020">
    <property type="term" value="C:membrane"/>
    <property type="evidence" value="ECO:0007669"/>
    <property type="project" value="UniProtKB-SubCell"/>
</dbReference>
<evidence type="ECO:0000256" key="5">
    <source>
        <dbReference type="SAM" id="Phobius"/>
    </source>
</evidence>
<dbReference type="KEGG" id="anr:Ana3638_14970"/>
<evidence type="ECO:0000256" key="2">
    <source>
        <dbReference type="ARBA" id="ARBA00022692"/>
    </source>
</evidence>
<feature type="transmembrane region" description="Helical" evidence="5">
    <location>
        <begin position="113"/>
        <end position="137"/>
    </location>
</feature>
<feature type="transmembrane region" description="Helical" evidence="5">
    <location>
        <begin position="215"/>
        <end position="232"/>
    </location>
</feature>
<dbReference type="InterPro" id="IPR051533">
    <property type="entry name" value="WaaL-like"/>
</dbReference>
<feature type="transmembrane region" description="Helical" evidence="5">
    <location>
        <begin position="149"/>
        <end position="169"/>
    </location>
</feature>
<evidence type="ECO:0000256" key="1">
    <source>
        <dbReference type="ARBA" id="ARBA00004141"/>
    </source>
</evidence>
<dbReference type="EMBL" id="CP048000">
    <property type="protein sequence ID" value="QHQ61925.1"/>
    <property type="molecule type" value="Genomic_DNA"/>
</dbReference>
<dbReference type="RefSeq" id="WP_161838750.1">
    <property type="nucleotide sequence ID" value="NZ_CP048000.1"/>
</dbReference>
<reference evidence="7 8" key="1">
    <citation type="submission" date="2020-01" db="EMBL/GenBank/DDBJ databases">
        <title>Genome analysis of Anaerocolumna sp. CBA3638.</title>
        <authorList>
            <person name="Kim J."/>
            <person name="Roh S.W."/>
        </authorList>
    </citation>
    <scope>NUCLEOTIDE SEQUENCE [LARGE SCALE GENOMIC DNA]</scope>
    <source>
        <strain evidence="7 8">CBA3638</strain>
    </source>
</reference>
<feature type="transmembrane region" description="Helical" evidence="5">
    <location>
        <begin position="568"/>
        <end position="587"/>
    </location>
</feature>
<keyword evidence="2 5" id="KW-0812">Transmembrane</keyword>
<proteinExistence type="predicted"/>
<feature type="transmembrane region" description="Helical" evidence="5">
    <location>
        <begin position="502"/>
        <end position="525"/>
    </location>
</feature>
<feature type="transmembrane region" description="Helical" evidence="5">
    <location>
        <begin position="288"/>
        <end position="310"/>
    </location>
</feature>
<dbReference type="InterPro" id="IPR007016">
    <property type="entry name" value="O-antigen_ligase-rel_domated"/>
</dbReference>
<keyword evidence="8" id="KW-1185">Reference proteome</keyword>
<dbReference type="Pfam" id="PF04932">
    <property type="entry name" value="Wzy_C"/>
    <property type="match status" value="1"/>
</dbReference>
<sequence>MRPKKKRKEFNDLLIPIIFLLSIHPFITRLIVYESGLAKYKWFPDNDIVSDFFSYYKSYGLILVAVFAAIILLIYLLLYRSRMKNMKLFIPLGIYSLIIILSAAFSVDVHTSLVGGMAHFESVFVLLGYGVSALYTYQIMKSEEDFKSVLKSMIISSIVMIILGFLQMLGKDIIEFTWFQKLIIPRDYWEEYLGNIKNLLSTNAVSLTLFNPNYASVYVAMLIPVFMVRMLSVDNKKKKVSYIILLCAMLTVQFKTYSRTGFLSIFITILFMGYFYRDRLKQWKKQCTAGLILCFVLFIAVDSLSGFRFITKLNDTFKNVNKTEGNSLEEILTNKEQVSISYKGVKLQVAIDSSQGSLAFTDVSGEDKTGLYNKNTNTLELEPFQDIKFMIKNDNGKELLIARINGTDWNFYNDKEQGYIYLNDFGKTEKLEKIDTLGFKNQEHIASGRGYIWSRSIPLLKKNPLTGTGPDTFLLVFPQWDHVGKANNCKTPYTLIEKPHNMYLMIGIQTGVISLLLFLLFYILYFIQSFRIYRKITGNGYIKQLGLGCFLATISYMVSGLFNDSSLQTSPTFWILIGMGLAANYQLRQGSKIGTK</sequence>
<comment type="subcellular location">
    <subcellularLocation>
        <location evidence="1">Membrane</location>
        <topology evidence="1">Multi-pass membrane protein</topology>
    </subcellularLocation>
</comment>
<dbReference type="Proteomes" id="UP000464314">
    <property type="component" value="Chromosome"/>
</dbReference>
<protein>
    <recommendedName>
        <fullName evidence="6">O-antigen ligase-related domain-containing protein</fullName>
    </recommendedName>
</protein>
<name>A0A6P1TQV8_9FIRM</name>
<feature type="transmembrane region" description="Helical" evidence="5">
    <location>
        <begin position="53"/>
        <end position="76"/>
    </location>
</feature>
<feature type="transmembrane region" description="Helical" evidence="5">
    <location>
        <begin position="239"/>
        <end position="254"/>
    </location>
</feature>
<dbReference type="PANTHER" id="PTHR37422">
    <property type="entry name" value="TEICHURONIC ACID BIOSYNTHESIS PROTEIN TUAE"/>
    <property type="match status" value="1"/>
</dbReference>
<feature type="transmembrane region" description="Helical" evidence="5">
    <location>
        <begin position="12"/>
        <end position="33"/>
    </location>
</feature>
<keyword evidence="4 5" id="KW-0472">Membrane</keyword>
<dbReference type="AlphaFoldDB" id="A0A6P1TQV8"/>
<gene>
    <name evidence="7" type="ORF">Ana3638_14970</name>
</gene>
<feature type="transmembrane region" description="Helical" evidence="5">
    <location>
        <begin position="88"/>
        <end position="107"/>
    </location>
</feature>
<feature type="transmembrane region" description="Helical" evidence="5">
    <location>
        <begin position="545"/>
        <end position="562"/>
    </location>
</feature>
<feature type="transmembrane region" description="Helical" evidence="5">
    <location>
        <begin position="260"/>
        <end position="276"/>
    </location>
</feature>
<accession>A0A6P1TQV8</accession>
<organism evidence="7 8">
    <name type="scientific">Anaerocolumna sedimenticola</name>
    <dbReference type="NCBI Taxonomy" id="2696063"/>
    <lineage>
        <taxon>Bacteria</taxon>
        <taxon>Bacillati</taxon>
        <taxon>Bacillota</taxon>
        <taxon>Clostridia</taxon>
        <taxon>Lachnospirales</taxon>
        <taxon>Lachnospiraceae</taxon>
        <taxon>Anaerocolumna</taxon>
    </lineage>
</organism>
<evidence type="ECO:0000313" key="8">
    <source>
        <dbReference type="Proteomes" id="UP000464314"/>
    </source>
</evidence>
<feature type="domain" description="O-antigen ligase-related" evidence="6">
    <location>
        <begin position="433"/>
        <end position="519"/>
    </location>
</feature>
<evidence type="ECO:0000259" key="6">
    <source>
        <dbReference type="Pfam" id="PF04932"/>
    </source>
</evidence>
<evidence type="ECO:0000313" key="7">
    <source>
        <dbReference type="EMBL" id="QHQ61925.1"/>
    </source>
</evidence>
<dbReference type="PANTHER" id="PTHR37422:SF13">
    <property type="entry name" value="LIPOPOLYSACCHARIDE BIOSYNTHESIS PROTEIN PA4999-RELATED"/>
    <property type="match status" value="1"/>
</dbReference>
<keyword evidence="3 5" id="KW-1133">Transmembrane helix</keyword>
<evidence type="ECO:0000256" key="4">
    <source>
        <dbReference type="ARBA" id="ARBA00023136"/>
    </source>
</evidence>